<dbReference type="InterPro" id="IPR015876">
    <property type="entry name" value="Acyl-CoA_DS"/>
</dbReference>
<comment type="subcellular location">
    <subcellularLocation>
        <location evidence="1">Membrane</location>
        <topology evidence="1">Multi-pass membrane protein</topology>
    </subcellularLocation>
</comment>
<dbReference type="RefSeq" id="XP_005775978.1">
    <property type="nucleotide sequence ID" value="XM_005775921.1"/>
</dbReference>
<dbReference type="HOGENOM" id="CLU_027359_0_0_1"/>
<keyword evidence="10 11" id="KW-0275">Fatty acid biosynthesis</keyword>
<evidence type="ECO:0000256" key="9">
    <source>
        <dbReference type="ARBA" id="ARBA00023136"/>
    </source>
</evidence>
<evidence type="ECO:0000256" key="6">
    <source>
        <dbReference type="ARBA" id="ARBA00022989"/>
    </source>
</evidence>
<evidence type="ECO:0000256" key="1">
    <source>
        <dbReference type="ARBA" id="ARBA00004141"/>
    </source>
</evidence>
<dbReference type="PaxDb" id="2903-EOD23549"/>
<accession>A0A0D3JJ64</accession>
<dbReference type="AlphaFoldDB" id="A0A0D3JJ64"/>
<dbReference type="GO" id="GO:0005506">
    <property type="term" value="F:iron ion binding"/>
    <property type="evidence" value="ECO:0007669"/>
    <property type="project" value="TreeGrafter"/>
</dbReference>
<comment type="cofactor">
    <cofactor evidence="11">
        <name>Fe(2+)</name>
        <dbReference type="ChEBI" id="CHEBI:29033"/>
    </cofactor>
</comment>
<evidence type="ECO:0000256" key="7">
    <source>
        <dbReference type="ARBA" id="ARBA00023002"/>
    </source>
</evidence>
<dbReference type="PANTHER" id="PTHR11351">
    <property type="entry name" value="ACYL-COA DESATURASE"/>
    <property type="match status" value="1"/>
</dbReference>
<feature type="transmembrane region" description="Helical" evidence="12">
    <location>
        <begin position="108"/>
        <end position="130"/>
    </location>
</feature>
<dbReference type="OMA" id="WHISFTT"/>
<dbReference type="GO" id="GO:0006636">
    <property type="term" value="P:unsaturated fatty acid biosynthetic process"/>
    <property type="evidence" value="ECO:0007669"/>
    <property type="project" value="TreeGrafter"/>
</dbReference>
<dbReference type="eggNOG" id="KOG1600">
    <property type="taxonomic scope" value="Eukaryota"/>
</dbReference>
<evidence type="ECO:0000256" key="10">
    <source>
        <dbReference type="ARBA" id="ARBA00023160"/>
    </source>
</evidence>
<dbReference type="EnsemblProtists" id="EOD23549">
    <property type="protein sequence ID" value="EOD23549"/>
    <property type="gene ID" value="EMIHUDRAFT_444084"/>
</dbReference>
<keyword evidence="6 12" id="KW-1133">Transmembrane helix</keyword>
<comment type="similarity">
    <text evidence="2 11">Belongs to the fatty acid desaturase type 1 family.</text>
</comment>
<dbReference type="Proteomes" id="UP000013827">
    <property type="component" value="Unassembled WGS sequence"/>
</dbReference>
<keyword evidence="9 12" id="KW-0472">Membrane</keyword>
<evidence type="ECO:0000313" key="13">
    <source>
        <dbReference type="EnsemblProtists" id="EOD23549"/>
    </source>
</evidence>
<keyword evidence="8" id="KW-0443">Lipid metabolism</keyword>
<evidence type="ECO:0000313" key="14">
    <source>
        <dbReference type="Proteomes" id="UP000013827"/>
    </source>
</evidence>
<dbReference type="GO" id="GO:0004768">
    <property type="term" value="F:stearoyl-CoA 9-desaturase activity"/>
    <property type="evidence" value="ECO:0007669"/>
    <property type="project" value="TreeGrafter"/>
</dbReference>
<evidence type="ECO:0000256" key="4">
    <source>
        <dbReference type="ARBA" id="ARBA00022692"/>
    </source>
</evidence>
<feature type="transmembrane region" description="Helical" evidence="12">
    <location>
        <begin position="51"/>
        <end position="71"/>
    </location>
</feature>
<evidence type="ECO:0000256" key="5">
    <source>
        <dbReference type="ARBA" id="ARBA00022832"/>
    </source>
</evidence>
<dbReference type="STRING" id="2903.R1ERS6"/>
<dbReference type="GeneID" id="17269095"/>
<reference evidence="13" key="2">
    <citation type="submission" date="2024-10" db="UniProtKB">
        <authorList>
            <consortium name="EnsemblProtists"/>
        </authorList>
    </citation>
    <scope>IDENTIFICATION</scope>
</reference>
<evidence type="ECO:0000256" key="12">
    <source>
        <dbReference type="SAM" id="Phobius"/>
    </source>
</evidence>
<organism evidence="13 14">
    <name type="scientific">Emiliania huxleyi (strain CCMP1516)</name>
    <dbReference type="NCBI Taxonomy" id="280463"/>
    <lineage>
        <taxon>Eukaryota</taxon>
        <taxon>Haptista</taxon>
        <taxon>Haptophyta</taxon>
        <taxon>Prymnesiophyceae</taxon>
        <taxon>Isochrysidales</taxon>
        <taxon>Noelaerhabdaceae</taxon>
        <taxon>Emiliania</taxon>
    </lineage>
</organism>
<feature type="transmembrane region" description="Helical" evidence="12">
    <location>
        <begin position="77"/>
        <end position="96"/>
    </location>
</feature>
<keyword evidence="14" id="KW-1185">Reference proteome</keyword>
<dbReference type="PANTHER" id="PTHR11351:SF31">
    <property type="entry name" value="DESATURASE 1, ISOFORM A-RELATED"/>
    <property type="match status" value="1"/>
</dbReference>
<keyword evidence="3 11" id="KW-0444">Lipid biosynthesis</keyword>
<comment type="domain">
    <text evidence="11">The histidine box domains are involved in binding the catalytic metal ions.</text>
</comment>
<dbReference type="KEGG" id="ehx:EMIHUDRAFT_444084"/>
<evidence type="ECO:0000256" key="11">
    <source>
        <dbReference type="RuleBase" id="RU000581"/>
    </source>
</evidence>
<keyword evidence="5" id="KW-0276">Fatty acid metabolism</keyword>
<reference evidence="14" key="1">
    <citation type="journal article" date="2013" name="Nature">
        <title>Pan genome of the phytoplankton Emiliania underpins its global distribution.</title>
        <authorList>
            <person name="Read B.A."/>
            <person name="Kegel J."/>
            <person name="Klute M.J."/>
            <person name="Kuo A."/>
            <person name="Lefebvre S.C."/>
            <person name="Maumus F."/>
            <person name="Mayer C."/>
            <person name="Miller J."/>
            <person name="Monier A."/>
            <person name="Salamov A."/>
            <person name="Young J."/>
            <person name="Aguilar M."/>
            <person name="Claverie J.M."/>
            <person name="Frickenhaus S."/>
            <person name="Gonzalez K."/>
            <person name="Herman E.K."/>
            <person name="Lin Y.C."/>
            <person name="Napier J."/>
            <person name="Ogata H."/>
            <person name="Sarno A.F."/>
            <person name="Shmutz J."/>
            <person name="Schroeder D."/>
            <person name="de Vargas C."/>
            <person name="Verret F."/>
            <person name="von Dassow P."/>
            <person name="Valentin K."/>
            <person name="Van de Peer Y."/>
            <person name="Wheeler G."/>
            <person name="Dacks J.B."/>
            <person name="Delwiche C.F."/>
            <person name="Dyhrman S.T."/>
            <person name="Glockner G."/>
            <person name="John U."/>
            <person name="Richards T."/>
            <person name="Worden A.Z."/>
            <person name="Zhang X."/>
            <person name="Grigoriev I.V."/>
            <person name="Allen A.E."/>
            <person name="Bidle K."/>
            <person name="Borodovsky M."/>
            <person name="Bowler C."/>
            <person name="Brownlee C."/>
            <person name="Cock J.M."/>
            <person name="Elias M."/>
            <person name="Gladyshev V.N."/>
            <person name="Groth M."/>
            <person name="Guda C."/>
            <person name="Hadaegh A."/>
            <person name="Iglesias-Rodriguez M.D."/>
            <person name="Jenkins J."/>
            <person name="Jones B.M."/>
            <person name="Lawson T."/>
            <person name="Leese F."/>
            <person name="Lindquist E."/>
            <person name="Lobanov A."/>
            <person name="Lomsadze A."/>
            <person name="Malik S.B."/>
            <person name="Marsh M.E."/>
            <person name="Mackinder L."/>
            <person name="Mock T."/>
            <person name="Mueller-Roeber B."/>
            <person name="Pagarete A."/>
            <person name="Parker M."/>
            <person name="Probert I."/>
            <person name="Quesneville H."/>
            <person name="Raines C."/>
            <person name="Rensing S.A."/>
            <person name="Riano-Pachon D.M."/>
            <person name="Richier S."/>
            <person name="Rokitta S."/>
            <person name="Shiraiwa Y."/>
            <person name="Soanes D.M."/>
            <person name="van der Giezen M."/>
            <person name="Wahlund T.M."/>
            <person name="Williams B."/>
            <person name="Wilson W."/>
            <person name="Wolfe G."/>
            <person name="Wurch L.L."/>
        </authorList>
    </citation>
    <scope>NUCLEOTIDE SEQUENCE</scope>
</reference>
<feature type="transmembrane region" description="Helical" evidence="12">
    <location>
        <begin position="196"/>
        <end position="214"/>
    </location>
</feature>
<evidence type="ECO:0000256" key="8">
    <source>
        <dbReference type="ARBA" id="ARBA00023098"/>
    </source>
</evidence>
<protein>
    <recommendedName>
        <fullName evidence="15">Fatty acid desaturase domain-containing protein</fullName>
    </recommendedName>
</protein>
<proteinExistence type="inferred from homology"/>
<evidence type="ECO:0000256" key="2">
    <source>
        <dbReference type="ARBA" id="ARBA00009295"/>
    </source>
</evidence>
<dbReference type="GO" id="GO:0005789">
    <property type="term" value="C:endoplasmic reticulum membrane"/>
    <property type="evidence" value="ECO:0007669"/>
    <property type="project" value="TreeGrafter"/>
</dbReference>
<dbReference type="CDD" id="cd03505">
    <property type="entry name" value="Delta9-FADS-like"/>
    <property type="match status" value="1"/>
</dbReference>
<keyword evidence="7 11" id="KW-0560">Oxidoreductase</keyword>
<dbReference type="PRINTS" id="PR00075">
    <property type="entry name" value="FACDDSATRASE"/>
</dbReference>
<evidence type="ECO:0008006" key="15">
    <source>
        <dbReference type="Google" id="ProtNLM"/>
    </source>
</evidence>
<name>A0A0D3JJ64_EMIH1</name>
<evidence type="ECO:0000256" key="3">
    <source>
        <dbReference type="ARBA" id="ARBA00022516"/>
    </source>
</evidence>
<sequence>MVLAAYGSSLSRANTEESSLDTLTKTTIPYKDQERKCSSFPPPLKDIRFTMATYITLTQLLGFAGIFFVPYCKVATIWWAFILWPITGFGITGGAHRLWAHRSYKASFAYRFVVMLVNSCANQGTIFHWARDHRTHHFHSETVADPHDAIRGFWFAHMGWLYLKKDPRVAEAGRKVNVDDLKADWPVMFQHRNDPWWNFVWCFFIPGFVAQLAWGETFWNGFFVPGCLRYVWVLHCTWMVNSGAHLWGGRPYDPQSNPAENKLVAILSIGEGWHNWHHKYPFDYAASEYGILTQFNPTKLVIDVCAAVGLVSDRKRATAMWKRERSKMQQQASGRKSE</sequence>
<keyword evidence="4 11" id="KW-0812">Transmembrane</keyword>